<name>A0A915JMU9_ROMCU</name>
<organism evidence="2 3">
    <name type="scientific">Romanomermis culicivorax</name>
    <name type="common">Nematode worm</name>
    <dbReference type="NCBI Taxonomy" id="13658"/>
    <lineage>
        <taxon>Eukaryota</taxon>
        <taxon>Metazoa</taxon>
        <taxon>Ecdysozoa</taxon>
        <taxon>Nematoda</taxon>
        <taxon>Enoplea</taxon>
        <taxon>Dorylaimia</taxon>
        <taxon>Mermithida</taxon>
        <taxon>Mermithoidea</taxon>
        <taxon>Mermithidae</taxon>
        <taxon>Romanomermis</taxon>
    </lineage>
</organism>
<sequence>MPKALLKYQILKIPSQMDDTCQYFLHSSLQHHKALNAKKNSRKNGWSSSDRCPASGNLASGKLPDPMAIHTSSGAGKAG</sequence>
<evidence type="ECO:0000313" key="3">
    <source>
        <dbReference type="WBParaSite" id="nRc.2.0.1.t27549-RA"/>
    </source>
</evidence>
<evidence type="ECO:0000313" key="2">
    <source>
        <dbReference type="Proteomes" id="UP000887565"/>
    </source>
</evidence>
<dbReference type="Proteomes" id="UP000887565">
    <property type="component" value="Unplaced"/>
</dbReference>
<keyword evidence="2" id="KW-1185">Reference proteome</keyword>
<protein>
    <submittedName>
        <fullName evidence="3">Uncharacterized protein</fullName>
    </submittedName>
</protein>
<feature type="region of interest" description="Disordered" evidence="1">
    <location>
        <begin position="35"/>
        <end position="79"/>
    </location>
</feature>
<reference evidence="3" key="1">
    <citation type="submission" date="2022-11" db="UniProtKB">
        <authorList>
            <consortium name="WormBaseParasite"/>
        </authorList>
    </citation>
    <scope>IDENTIFICATION</scope>
</reference>
<proteinExistence type="predicted"/>
<feature type="compositionally biased region" description="Polar residues" evidence="1">
    <location>
        <begin position="70"/>
        <end position="79"/>
    </location>
</feature>
<dbReference type="AlphaFoldDB" id="A0A915JMU9"/>
<accession>A0A915JMU9</accession>
<dbReference type="WBParaSite" id="nRc.2.0.1.t27549-RA">
    <property type="protein sequence ID" value="nRc.2.0.1.t27549-RA"/>
    <property type="gene ID" value="nRc.2.0.1.g27549"/>
</dbReference>
<evidence type="ECO:0000256" key="1">
    <source>
        <dbReference type="SAM" id="MobiDB-lite"/>
    </source>
</evidence>